<reference evidence="3" key="1">
    <citation type="journal article" date="2019" name="Sci. Rep.">
        <title>Draft genome of Tanacetum cinerariifolium, the natural source of mosquito coil.</title>
        <authorList>
            <person name="Yamashiro T."/>
            <person name="Shiraishi A."/>
            <person name="Satake H."/>
            <person name="Nakayama K."/>
        </authorList>
    </citation>
    <scope>NUCLEOTIDE SEQUENCE</scope>
</reference>
<sequence>MDLIAFRFHNIVFIIGRFCNSLEDVSRFRTLFKRFRNAVKRSRNTVTGFRNTVQRFRISLIGFRNTVKEWMHGKNAREIWERIKRLMHGSEITTHVRHSRLMDEFDKFVAKEGELLDSVYERLTTLANIMDRNNVRPIPMLINTKFLNCLQPAWRKYVIMDGRVDIQTKNVGYGGNTNKNAGRNRNQVFNARNTSDESNQIVQCVPRTDSTPGKANVQCYNCNEKDEAGSNLNNEENDFILDNAYGEETLDELTALVMLMARIQPADGNVETVPSYDTKTISQVNVSSKANGQVSHVMSKTIIHTSDDDQIDSSITFDDPPYNVQREAKNKKHLNDELKKQKDLLQQELETFKDRVKSFESKTIQCLKYKETCDDLERELRNDKDTIDQLLKEKDKIQSNFLKIKNEKLIIQHETQLAKKDFKDQENRYLEDIVDLEEKLSSHDRIVYKIGQSIQMIHMLGKKPNTVYDPFLKAGLGYRNPEHLKKAIAVQPKMYDGDSLHSDKLIIDSPDSEETLEDAEESRIKKKNKIVQINYAKLNALYETFVPQQEFSTEQTYFSIPSTSNNGSKSKDVPLESLVLKIPKKSRLLKMIDTMGISITSLQKRINKTLLQDKQHRFTISTFKIRLGYLFGPTYEEYYVTSSQEVSENFTTNTLDNDHTSSSSSIVVEQDDAPQIVSSSKEQVANEPNSPVLNEVFDEFVQEDVVDFDGNMFHNAPQNPEFKVSESSSTYQDLSNMHQFYQQHRSTDRSTKNHLIEQVIGDPSKPIMTRKRLQTDAEVCMYALTVSTIELKNIKEAMLDHSWIESMQDELNQFKCLDNMSLLVAKGYGQEEGIDFEESFAPVARLEVPDAFVDPDFPNHVYRLKKALYGLKQAPGAWMEKCDTVSTSMATTKPDADLQGTPVDQTKYRSMNGGLMYLTASRLDIAFATFEHVEKGTIELYFVEMEYQLADLFTKALPKESYVLTATANVLVVYLQQFWRTVSKVPDTEDTIKFLLNTKQFVYNVDMFRDTLNLPVETLKKPFVTPANIHTIKALMNRVGYQGVVDKDFMNNVFQKKEAIQYPRFIKLIITDLMKKFPNIPKRLEEYYHSIKDDVPLISEKLMTLRRTYRSTPRAIRSPTLPASAGESSSPHKSLRITIRQQKVVERDHNDDEYDDRLELGSHKEHLEIIDNDDDKLKKRDDVSGSQEIRKEQMQTSIPFQRN</sequence>
<evidence type="ECO:0000313" key="3">
    <source>
        <dbReference type="EMBL" id="GEU99080.1"/>
    </source>
</evidence>
<dbReference type="EMBL" id="BKCJ010012101">
    <property type="protein sequence ID" value="GEU99080.1"/>
    <property type="molecule type" value="Genomic_DNA"/>
</dbReference>
<feature type="compositionally biased region" description="Basic and acidic residues" evidence="2">
    <location>
        <begin position="1171"/>
        <end position="1193"/>
    </location>
</feature>
<accession>A0A699GLD0</accession>
<evidence type="ECO:0000256" key="1">
    <source>
        <dbReference type="SAM" id="Coils"/>
    </source>
</evidence>
<proteinExistence type="predicted"/>
<comment type="caution">
    <text evidence="3">The sequence shown here is derived from an EMBL/GenBank/DDBJ whole genome shotgun (WGS) entry which is preliminary data.</text>
</comment>
<evidence type="ECO:0008006" key="4">
    <source>
        <dbReference type="Google" id="ProtNLM"/>
    </source>
</evidence>
<name>A0A699GLD0_TANCI</name>
<feature type="region of interest" description="Disordered" evidence="2">
    <location>
        <begin position="1111"/>
        <end position="1135"/>
    </location>
</feature>
<dbReference type="AlphaFoldDB" id="A0A699GLD0"/>
<evidence type="ECO:0000256" key="2">
    <source>
        <dbReference type="SAM" id="MobiDB-lite"/>
    </source>
</evidence>
<feature type="compositionally biased region" description="Polar residues" evidence="2">
    <location>
        <begin position="1194"/>
        <end position="1203"/>
    </location>
</feature>
<feature type="region of interest" description="Disordered" evidence="2">
    <location>
        <begin position="1171"/>
        <end position="1203"/>
    </location>
</feature>
<organism evidence="3">
    <name type="scientific">Tanacetum cinerariifolium</name>
    <name type="common">Dalmatian daisy</name>
    <name type="synonym">Chrysanthemum cinerariifolium</name>
    <dbReference type="NCBI Taxonomy" id="118510"/>
    <lineage>
        <taxon>Eukaryota</taxon>
        <taxon>Viridiplantae</taxon>
        <taxon>Streptophyta</taxon>
        <taxon>Embryophyta</taxon>
        <taxon>Tracheophyta</taxon>
        <taxon>Spermatophyta</taxon>
        <taxon>Magnoliopsida</taxon>
        <taxon>eudicotyledons</taxon>
        <taxon>Gunneridae</taxon>
        <taxon>Pentapetalae</taxon>
        <taxon>asterids</taxon>
        <taxon>campanulids</taxon>
        <taxon>Asterales</taxon>
        <taxon>Asteraceae</taxon>
        <taxon>Asteroideae</taxon>
        <taxon>Anthemideae</taxon>
        <taxon>Anthemidinae</taxon>
        <taxon>Tanacetum</taxon>
    </lineage>
</organism>
<keyword evidence="1" id="KW-0175">Coiled coil</keyword>
<feature type="coiled-coil region" evidence="1">
    <location>
        <begin position="324"/>
        <end position="439"/>
    </location>
</feature>
<protein>
    <recommendedName>
        <fullName evidence="4">Reverse transcriptase Ty1/copia-type domain-containing protein</fullName>
    </recommendedName>
</protein>
<gene>
    <name evidence="3" type="ORF">Tci_071058</name>
</gene>